<dbReference type="AlphaFoldDB" id="A0A562RHD4"/>
<protein>
    <submittedName>
        <fullName evidence="9">Lysophospholipase L1-like esterase</fullName>
    </submittedName>
</protein>
<organism evidence="9 10">
    <name type="scientific">Pseudoduganella lurida</name>
    <dbReference type="NCBI Taxonomy" id="1036180"/>
    <lineage>
        <taxon>Bacteria</taxon>
        <taxon>Pseudomonadati</taxon>
        <taxon>Pseudomonadota</taxon>
        <taxon>Betaproteobacteria</taxon>
        <taxon>Burkholderiales</taxon>
        <taxon>Oxalobacteraceae</taxon>
        <taxon>Telluria group</taxon>
        <taxon>Pseudoduganella</taxon>
    </lineage>
</organism>
<keyword evidence="3" id="KW-0119">Carbohydrate metabolism</keyword>
<dbReference type="GO" id="GO:0016798">
    <property type="term" value="F:hydrolase activity, acting on glycosyl bonds"/>
    <property type="evidence" value="ECO:0007669"/>
    <property type="project" value="UniProtKB-KW"/>
</dbReference>
<dbReference type="GO" id="GO:0000272">
    <property type="term" value="P:polysaccharide catabolic process"/>
    <property type="evidence" value="ECO:0007669"/>
    <property type="project" value="UniProtKB-KW"/>
</dbReference>
<dbReference type="GO" id="GO:0016788">
    <property type="term" value="F:hydrolase activity, acting on ester bonds"/>
    <property type="evidence" value="ECO:0007669"/>
    <property type="project" value="UniProtKB-ARBA"/>
</dbReference>
<evidence type="ECO:0000259" key="8">
    <source>
        <dbReference type="Pfam" id="PF18559"/>
    </source>
</evidence>
<dbReference type="SUPFAM" id="SSF110296">
    <property type="entry name" value="Oligoxyloglucan reducing end-specific cellobiohydrolase"/>
    <property type="match status" value="2"/>
</dbReference>
<evidence type="ECO:0000256" key="1">
    <source>
        <dbReference type="ARBA" id="ARBA00022729"/>
    </source>
</evidence>
<dbReference type="PANTHER" id="PTHR43739">
    <property type="entry name" value="XYLOGLUCANASE (EUROFUNG)"/>
    <property type="match status" value="1"/>
</dbReference>
<dbReference type="SUPFAM" id="SSF52266">
    <property type="entry name" value="SGNH hydrolase"/>
    <property type="match status" value="1"/>
</dbReference>
<dbReference type="Gene3D" id="2.130.10.10">
    <property type="entry name" value="YVTN repeat-like/Quinoprotein amine dehydrogenase"/>
    <property type="match status" value="2"/>
</dbReference>
<dbReference type="SUPFAM" id="SSF49785">
    <property type="entry name" value="Galactose-binding domain-like"/>
    <property type="match status" value="1"/>
</dbReference>
<dbReference type="Pfam" id="PF13472">
    <property type="entry name" value="Lipase_GDSL_2"/>
    <property type="match status" value="1"/>
</dbReference>
<proteinExistence type="inferred from homology"/>
<evidence type="ECO:0000313" key="10">
    <source>
        <dbReference type="Proteomes" id="UP000318431"/>
    </source>
</evidence>
<accession>A0A562RHD4</accession>
<comment type="caution">
    <text evidence="9">The sequence shown here is derived from an EMBL/GenBank/DDBJ whole genome shotgun (WGS) entry which is preliminary data.</text>
</comment>
<dbReference type="PROSITE" id="PS51257">
    <property type="entry name" value="PROKAR_LIPOPROTEIN"/>
    <property type="match status" value="1"/>
</dbReference>
<dbReference type="InterPro" id="IPR036514">
    <property type="entry name" value="SGNH_hydro_sf"/>
</dbReference>
<dbReference type="InterPro" id="IPR008979">
    <property type="entry name" value="Galactose-bd-like_sf"/>
</dbReference>
<feature type="domain" description="SGNH hydrolase-type esterase" evidence="7">
    <location>
        <begin position="294"/>
        <end position="458"/>
    </location>
</feature>
<dbReference type="InterPro" id="IPR015943">
    <property type="entry name" value="WD40/YVTN_repeat-like_dom_sf"/>
</dbReference>
<dbReference type="Proteomes" id="UP000318431">
    <property type="component" value="Unassembled WGS sequence"/>
</dbReference>
<keyword evidence="1" id="KW-0732">Signal</keyword>
<evidence type="ECO:0000256" key="6">
    <source>
        <dbReference type="ARBA" id="ARBA00037986"/>
    </source>
</evidence>
<dbReference type="Gene3D" id="3.40.50.1110">
    <property type="entry name" value="SGNH hydrolase"/>
    <property type="match status" value="1"/>
</dbReference>
<dbReference type="RefSeq" id="WP_229474186.1">
    <property type="nucleotide sequence ID" value="NZ_VLLB01000002.1"/>
</dbReference>
<dbReference type="PANTHER" id="PTHR43739:SF2">
    <property type="entry name" value="OLIGOXYLOGLUCAN-REDUCING END-SPECIFIC XYLOGLUCANASE-RELATED"/>
    <property type="match status" value="1"/>
</dbReference>
<keyword evidence="2" id="KW-0378">Hydrolase</keyword>
<keyword evidence="5" id="KW-0624">Polysaccharide degradation</keyword>
<dbReference type="InterPro" id="IPR052025">
    <property type="entry name" value="Xyloglucanase_GH74"/>
</dbReference>
<comment type="similarity">
    <text evidence="6">Belongs to the glycosyl hydrolase 74 family.</text>
</comment>
<gene>
    <name evidence="9" type="ORF">IP91_01889</name>
</gene>
<reference evidence="9 10" key="1">
    <citation type="journal article" date="2015" name="Stand. Genomic Sci.">
        <title>Genomic Encyclopedia of Bacterial and Archaeal Type Strains, Phase III: the genomes of soil and plant-associated and newly described type strains.</title>
        <authorList>
            <person name="Whitman W.B."/>
            <person name="Woyke T."/>
            <person name="Klenk H.P."/>
            <person name="Zhou Y."/>
            <person name="Lilburn T.G."/>
            <person name="Beck B.J."/>
            <person name="De Vos P."/>
            <person name="Vandamme P."/>
            <person name="Eisen J.A."/>
            <person name="Garrity G."/>
            <person name="Hugenholtz P."/>
            <person name="Kyrpides N.C."/>
        </authorList>
    </citation>
    <scope>NUCLEOTIDE SEQUENCE [LARGE SCALE GENOMIC DNA]</scope>
    <source>
        <strain evidence="9 10">CGMCC 1.10822</strain>
    </source>
</reference>
<evidence type="ECO:0000256" key="5">
    <source>
        <dbReference type="ARBA" id="ARBA00023326"/>
    </source>
</evidence>
<dbReference type="InterPro" id="IPR013830">
    <property type="entry name" value="SGNH_hydro"/>
</dbReference>
<sequence>MRALPVKLLPLPGPMKLAALPVPAAAACARPFAFSIALLFAFSPAFSLAVSLAVLFMQPAAAAAPPTITLSNGQAAAGWRVLAADPENVVTLSGAAVTVPPGAKQPDAVVRAAVHQVEGRRAVTLVWQKSWYAALRFEAAAPQDLRHYLARGVVTFDLNVLELAGGGIDFKLDCGADCERKVPYVLPARAAAGKGWRTVSIALQCFHRDGDPFEAVVKPFSVEGTGAGDVAIANVRIAAQGTPNTPCADYRTRAVTPEPLQQAWALDWWLPRHEQRIRENAERRAAGTVPQLVFLGDSITEGWARAGAQEWSRRYARYHPVNLGFGGDRTENILWRLQHGEVDGLDPRVVVLMAGTNNTGSRQDDPDHTAAGVRRIVDELLERLPRTKVLLVGVFPRDGVASLSRRLNTAVNERIARLADGRRVFYADFSAAFLDADGVLSPDIMPDLLHPNERGYAIWGAAMDPVLQPLLTGYAWDSVAIGGGGFVSAVIPSPAQRGVVYARTDVGGAYRREGDRWVPLLDCLDEDHTGLLGVEALATDPRDAGKVYLLAGTAYLNGGRSAVLRSRDYGRTFAVTDVTPQFTAHGNGMGRGNGERLAVDPGDGDVLYAGTRAHGLFRSRDAGATWQRLDGLDVTATPNGAGIAFVLPDPASVSNGAARRLFVGISRPGPNLYRSDDGGATFAPVAGTPPCLLPQRGAFDGAGNLYVTFANGAGPHPRGDEPMDRGAVWKYAIAAGEGQDVTPGTRAAYSGISVARDNPRRVLVSTISLYAQQGDAKGDRLLISDDGGAHWTDLVARGFVKDDAGVPWLKGHAIHWASTFAIDPFDAHAAWVTSGNGVFHTANLDAVPVTWRFDVKGLEETVPLGLVSRAGAPPVSSIGDYDGFRHADPAQYGLIHQPQMGTTFGLAFAGTQPQILARAGKAVQVSRDGGEHWRAGRAMHGRNGQVALSADGRVLLHSPDKSAVTYRSIDDGDTWSAAAGIDGARPVADPVDATRFYAYRDGAFLVSSDGGRSFVPRAQLPPGGSDLVRPVPGAGGDVWVALKDGGLTRTRDAGVTFSRIDGVTYAGAVGFGKAAPGSDFPALYLWGTVDGLRGVWRSLDAGNHWLRVNDDAHQYGGPGDGRFVVGDMNVFGRVYMSTAGRGIVYGEVRREERGRD</sequence>
<evidence type="ECO:0000256" key="2">
    <source>
        <dbReference type="ARBA" id="ARBA00022801"/>
    </source>
</evidence>
<dbReference type="CDD" id="cd15482">
    <property type="entry name" value="Sialidase_non-viral"/>
    <property type="match status" value="2"/>
</dbReference>
<keyword evidence="4" id="KW-0326">Glycosidase</keyword>
<feature type="domain" description="ExoP galactose-binding-like" evidence="8">
    <location>
        <begin position="121"/>
        <end position="237"/>
    </location>
</feature>
<evidence type="ECO:0000256" key="4">
    <source>
        <dbReference type="ARBA" id="ARBA00023295"/>
    </source>
</evidence>
<dbReference type="InterPro" id="IPR041443">
    <property type="entry name" value="Exop_C"/>
</dbReference>
<dbReference type="Gene3D" id="2.60.120.430">
    <property type="entry name" value="Galactose-binding lectin"/>
    <property type="match status" value="1"/>
</dbReference>
<keyword evidence="10" id="KW-1185">Reference proteome</keyword>
<dbReference type="GO" id="GO:0010411">
    <property type="term" value="P:xyloglucan metabolic process"/>
    <property type="evidence" value="ECO:0007669"/>
    <property type="project" value="TreeGrafter"/>
</dbReference>
<dbReference type="EMBL" id="VLLB01000002">
    <property type="protein sequence ID" value="TWI67770.1"/>
    <property type="molecule type" value="Genomic_DNA"/>
</dbReference>
<name>A0A562RHD4_9BURK</name>
<evidence type="ECO:0000259" key="7">
    <source>
        <dbReference type="Pfam" id="PF13472"/>
    </source>
</evidence>
<evidence type="ECO:0000313" key="9">
    <source>
        <dbReference type="EMBL" id="TWI67770.1"/>
    </source>
</evidence>
<dbReference type="Pfam" id="PF18559">
    <property type="entry name" value="Exop_C"/>
    <property type="match status" value="1"/>
</dbReference>
<evidence type="ECO:0000256" key="3">
    <source>
        <dbReference type="ARBA" id="ARBA00023277"/>
    </source>
</evidence>